<dbReference type="EMBL" id="JAVRIB010000007">
    <property type="protein sequence ID" value="MDT0634877.1"/>
    <property type="molecule type" value="Genomic_DNA"/>
</dbReference>
<feature type="domain" description="WCX" evidence="2">
    <location>
        <begin position="254"/>
        <end position="331"/>
    </location>
</feature>
<dbReference type="PANTHER" id="PTHR34580">
    <property type="match status" value="1"/>
</dbReference>
<keyword evidence="4" id="KW-1185">Reference proteome</keyword>
<proteinExistence type="predicted"/>
<dbReference type="PROSITE" id="PS52050">
    <property type="entry name" value="WYL"/>
    <property type="match status" value="1"/>
</dbReference>
<organism evidence="3 4">
    <name type="scientific">Spectribacter hydrogenoxidans</name>
    <dbReference type="NCBI Taxonomy" id="3075608"/>
    <lineage>
        <taxon>Bacteria</taxon>
        <taxon>Pseudomonadati</taxon>
        <taxon>Pseudomonadota</taxon>
        <taxon>Gammaproteobacteria</taxon>
        <taxon>Salinisphaerales</taxon>
        <taxon>Salinisphaeraceae</taxon>
        <taxon>Spectribacter</taxon>
    </lineage>
</organism>
<feature type="domain" description="WYL" evidence="1">
    <location>
        <begin position="155"/>
        <end position="223"/>
    </location>
</feature>
<evidence type="ECO:0000313" key="3">
    <source>
        <dbReference type="EMBL" id="MDT0634877.1"/>
    </source>
</evidence>
<sequence length="337" mass="38414">MAEKTDQTYRQWLLLRAIPRAPRRLSTRELHQRLIDEGYEISLRSVQRDLQSLSIQFGFVDDIEGRTSHWFWPEGFRVLDVPGLDPSTALVFLMARRHLGDALPPSILDQLSPYFDQAEQVLGQASPSGLASWSKHVRLLRRGPGLMKPEVSAVVLTALEQALLQQRTLQMRYRRRGADHVQLHDIDPRGLVIKNGVTYLVGTYGTQLPPYHFAAHRIESAEISHDPSPALPAFDLDRYLHSQRAFDYPHQDERLELVLKVTREVSEHLDERPLCDDQQIESVEDDQFLVRATVPDTAELRWWILGHGASVTVVEPGRLRSQVAAEIEQAASNYVVT</sequence>
<evidence type="ECO:0000259" key="1">
    <source>
        <dbReference type="Pfam" id="PF13280"/>
    </source>
</evidence>
<dbReference type="InterPro" id="IPR051534">
    <property type="entry name" value="CBASS_pafABC_assoc_protein"/>
</dbReference>
<dbReference type="PANTHER" id="PTHR34580:SF1">
    <property type="entry name" value="PROTEIN PAFC"/>
    <property type="match status" value="1"/>
</dbReference>
<dbReference type="Proteomes" id="UP001251857">
    <property type="component" value="Unassembled WGS sequence"/>
</dbReference>
<name>A0ABU3BZY1_9GAMM</name>
<dbReference type="InterPro" id="IPR057727">
    <property type="entry name" value="WCX_dom"/>
</dbReference>
<protein>
    <submittedName>
        <fullName evidence="3">WYL domain-containing protein</fullName>
    </submittedName>
</protein>
<gene>
    <name evidence="3" type="ORF">RM532_07880</name>
</gene>
<comment type="caution">
    <text evidence="3">The sequence shown here is derived from an EMBL/GenBank/DDBJ whole genome shotgun (WGS) entry which is preliminary data.</text>
</comment>
<dbReference type="Pfam" id="PF25583">
    <property type="entry name" value="WCX"/>
    <property type="match status" value="1"/>
</dbReference>
<reference evidence="3 4" key="1">
    <citation type="submission" date="2023-09" db="EMBL/GenBank/DDBJ databases">
        <authorList>
            <person name="Rey-Velasco X."/>
        </authorList>
    </citation>
    <scope>NUCLEOTIDE SEQUENCE [LARGE SCALE GENOMIC DNA]</scope>
    <source>
        <strain evidence="3 4">W335</strain>
    </source>
</reference>
<dbReference type="RefSeq" id="WP_311652699.1">
    <property type="nucleotide sequence ID" value="NZ_JAVRIB010000007.1"/>
</dbReference>
<evidence type="ECO:0000259" key="2">
    <source>
        <dbReference type="Pfam" id="PF25583"/>
    </source>
</evidence>
<accession>A0ABU3BZY1</accession>
<dbReference type="Pfam" id="PF13280">
    <property type="entry name" value="WYL"/>
    <property type="match status" value="1"/>
</dbReference>
<dbReference type="InterPro" id="IPR026881">
    <property type="entry name" value="WYL_dom"/>
</dbReference>
<evidence type="ECO:0000313" key="4">
    <source>
        <dbReference type="Proteomes" id="UP001251857"/>
    </source>
</evidence>